<keyword evidence="3" id="KW-1185">Reference proteome</keyword>
<feature type="domain" description="At1g61320/AtMIF1 LRR" evidence="1">
    <location>
        <begin position="90"/>
        <end position="424"/>
    </location>
</feature>
<dbReference type="PANTHER" id="PTHR34145:SF54">
    <property type="entry name" value="FBD-ASSOCIATED F-BOX PLANT PROTEIN"/>
    <property type="match status" value="1"/>
</dbReference>
<dbReference type="InterPro" id="IPR053772">
    <property type="entry name" value="At1g61320/At1g61330-like"/>
</dbReference>
<reference evidence="2" key="1">
    <citation type="journal article" date="2023" name="Plant J.">
        <title>Genome sequences and population genomics provide insights into the demographic history, inbreeding, and mutation load of two 'living fossil' tree species of Dipteronia.</title>
        <authorList>
            <person name="Feng Y."/>
            <person name="Comes H.P."/>
            <person name="Chen J."/>
            <person name="Zhu S."/>
            <person name="Lu R."/>
            <person name="Zhang X."/>
            <person name="Li P."/>
            <person name="Qiu J."/>
            <person name="Olsen K.M."/>
            <person name="Qiu Y."/>
        </authorList>
    </citation>
    <scope>NUCLEOTIDE SEQUENCE</scope>
    <source>
        <strain evidence="2">KIB01</strain>
    </source>
</reference>
<evidence type="ECO:0000259" key="1">
    <source>
        <dbReference type="Pfam" id="PF23622"/>
    </source>
</evidence>
<proteinExistence type="predicted"/>
<dbReference type="InterPro" id="IPR055357">
    <property type="entry name" value="LRR_At1g61320_AtMIF1"/>
</dbReference>
<gene>
    <name evidence="2" type="ORF">Ddye_019397</name>
</gene>
<dbReference type="SUPFAM" id="SSF52047">
    <property type="entry name" value="RNI-like"/>
    <property type="match status" value="1"/>
</dbReference>
<protein>
    <recommendedName>
        <fullName evidence="1">At1g61320/AtMIF1 LRR domain-containing protein</fullName>
    </recommendedName>
</protein>
<dbReference type="Gene3D" id="3.80.10.10">
    <property type="entry name" value="Ribonuclease Inhibitor"/>
    <property type="match status" value="1"/>
</dbReference>
<accession>A0AAD9TY89</accession>
<comment type="caution">
    <text evidence="2">The sequence shown here is derived from an EMBL/GenBank/DDBJ whole genome shotgun (WGS) entry which is preliminary data.</text>
</comment>
<dbReference type="EMBL" id="JANJYI010000006">
    <property type="protein sequence ID" value="KAK2644202.1"/>
    <property type="molecule type" value="Genomic_DNA"/>
</dbReference>
<dbReference type="InterPro" id="IPR032675">
    <property type="entry name" value="LRR_dom_sf"/>
</dbReference>
<dbReference type="PANTHER" id="PTHR34145">
    <property type="entry name" value="OS02G0105600 PROTEIN"/>
    <property type="match status" value="1"/>
</dbReference>
<organism evidence="2 3">
    <name type="scientific">Dipteronia dyeriana</name>
    <dbReference type="NCBI Taxonomy" id="168575"/>
    <lineage>
        <taxon>Eukaryota</taxon>
        <taxon>Viridiplantae</taxon>
        <taxon>Streptophyta</taxon>
        <taxon>Embryophyta</taxon>
        <taxon>Tracheophyta</taxon>
        <taxon>Spermatophyta</taxon>
        <taxon>Magnoliopsida</taxon>
        <taxon>eudicotyledons</taxon>
        <taxon>Gunneridae</taxon>
        <taxon>Pentapetalae</taxon>
        <taxon>rosids</taxon>
        <taxon>malvids</taxon>
        <taxon>Sapindales</taxon>
        <taxon>Sapindaceae</taxon>
        <taxon>Hippocastanoideae</taxon>
        <taxon>Acereae</taxon>
        <taxon>Dipteronia</taxon>
    </lineage>
</organism>
<name>A0AAD9TY89_9ROSI</name>
<sequence>MDTPERPPKKIVKREYRRQPRLPRNFNINLPEDALDRIISFLPVKIGMRTSILSTRFQHSWKNSRILDFDQREMERSIFIKEVDRVFDLHFGPIIQTFRLNFIQIGVESYAQKWIEKSVEKKVEEVELNFLDAAVQFELSPEFFNIESLRMVKLNHCAVDLPPLLKGSTFLKTLVLKGTAQVSAAFIETISKHCRSLEVLEITRCRGFSKLKILAENHKNFKVFKIGDCYDVADIEIVSPTLRSFHYHGKLILINISMAYQLEDVLFILSPTRQYIQFPLARGFLSDIVHVTVLTTTAVFIEEATTNAFSDMNLVMRNLRELQLFMQGSKFCNIYDLTCVLTNCPNLEKLFIDMNGFSFEGGHYWVEHHKQLFELYNVPMIKLRLIKIKGFKHQHHEMEMVKCLLQAATSLETLILVTAKSYRATARTLNLGTLESIPHSWKSSPNAEIKMYHADRSRIDPTHRAKTWFR</sequence>
<dbReference type="Pfam" id="PF23622">
    <property type="entry name" value="LRR_At1g61320_AtMIF1"/>
    <property type="match status" value="1"/>
</dbReference>
<dbReference type="Proteomes" id="UP001280121">
    <property type="component" value="Unassembled WGS sequence"/>
</dbReference>
<evidence type="ECO:0000313" key="3">
    <source>
        <dbReference type="Proteomes" id="UP001280121"/>
    </source>
</evidence>
<evidence type="ECO:0000313" key="2">
    <source>
        <dbReference type="EMBL" id="KAK2644202.1"/>
    </source>
</evidence>
<dbReference type="AlphaFoldDB" id="A0AAD9TY89"/>